<dbReference type="InterPro" id="IPR049278">
    <property type="entry name" value="MS_channel_C"/>
</dbReference>
<comment type="similarity">
    <text evidence="2">Belongs to the MscS (TC 1.A.23) family.</text>
</comment>
<dbReference type="Pfam" id="PF21088">
    <property type="entry name" value="MS_channel_1st"/>
    <property type="match status" value="1"/>
</dbReference>
<dbReference type="Gene3D" id="2.30.30.60">
    <property type="match status" value="1"/>
</dbReference>
<comment type="subcellular location">
    <subcellularLocation>
        <location evidence="1">Cell membrane</location>
        <topology evidence="1">Multi-pass membrane protein</topology>
    </subcellularLocation>
</comment>
<sequence>MTTNTTAFALATFSPAQYWHDFWRGQIGEWIITRGLRIVMVLIAAVLAARFVTWVAKRVTQRLDLGFTESDALVRSEVSKHRQAVASVISWVSIVLIYVIVLYEIVDILPFPVGSLVGPAAVLGAALGFGAQRLVQDLLAGFFIIVEKQYGFGDLVELSMVGSPENAAGTVEEVTLRVTKLRSSDGEVYTLPNGNIVKSINLSKDWARAVIDIPVPTGADLNRVNEVLHRECQHAREDAILGDLLLDEPTEMGVEKLEMDTVTLRLVARTLPGKQFAAGRQLRVLVIRALTGAGIITPADAQAAVGVMAHPATVSGAADAPAGAEQQR</sequence>
<dbReference type="Pfam" id="PF21082">
    <property type="entry name" value="MS_channel_3rd"/>
    <property type="match status" value="1"/>
</dbReference>
<evidence type="ECO:0000256" key="5">
    <source>
        <dbReference type="ARBA" id="ARBA00022989"/>
    </source>
</evidence>
<evidence type="ECO:0000259" key="10">
    <source>
        <dbReference type="Pfam" id="PF21088"/>
    </source>
</evidence>
<keyword evidence="5 7" id="KW-1133">Transmembrane helix</keyword>
<keyword evidence="3" id="KW-1003">Cell membrane</keyword>
<dbReference type="InterPro" id="IPR011014">
    <property type="entry name" value="MscS_channel_TM-2"/>
</dbReference>
<feature type="transmembrane region" description="Helical" evidence="7">
    <location>
        <begin position="109"/>
        <end position="129"/>
    </location>
</feature>
<evidence type="ECO:0000313" key="11">
    <source>
        <dbReference type="EMBL" id="BAV40722.1"/>
    </source>
</evidence>
<dbReference type="InterPro" id="IPR045276">
    <property type="entry name" value="YbiO_bact"/>
</dbReference>
<evidence type="ECO:0000256" key="2">
    <source>
        <dbReference type="ARBA" id="ARBA00008017"/>
    </source>
</evidence>
<dbReference type="Gene3D" id="3.30.70.100">
    <property type="match status" value="1"/>
</dbReference>
<keyword evidence="6 7" id="KW-0472">Membrane</keyword>
<feature type="domain" description="Mechanosensitive ion channel transmembrane helices 2/3" evidence="10">
    <location>
        <begin position="92"/>
        <end position="132"/>
    </location>
</feature>
<feature type="domain" description="Mechanosensitive ion channel MscS C-terminal" evidence="9">
    <location>
        <begin position="210"/>
        <end position="295"/>
    </location>
</feature>
<dbReference type="InterPro" id="IPR011066">
    <property type="entry name" value="MscS_channel_C_sf"/>
</dbReference>
<dbReference type="InterPro" id="IPR023408">
    <property type="entry name" value="MscS_beta-dom_sf"/>
</dbReference>
<evidence type="ECO:0000259" key="9">
    <source>
        <dbReference type="Pfam" id="PF21082"/>
    </source>
</evidence>
<evidence type="ECO:0000259" key="8">
    <source>
        <dbReference type="Pfam" id="PF00924"/>
    </source>
</evidence>
<gene>
    <name evidence="11" type="ORF">SHTP_1465</name>
</gene>
<dbReference type="SUPFAM" id="SSF82689">
    <property type="entry name" value="Mechanosensitive channel protein MscS (YggB), C-terminal domain"/>
    <property type="match status" value="1"/>
</dbReference>
<dbReference type="InterPro" id="IPR049142">
    <property type="entry name" value="MS_channel_1st"/>
</dbReference>
<keyword evidence="4 7" id="KW-0812">Transmembrane</keyword>
<evidence type="ECO:0000313" key="12">
    <source>
        <dbReference type="Proteomes" id="UP000218067"/>
    </source>
</evidence>
<protein>
    <submittedName>
        <fullName evidence="11">Transmembrane protein</fullName>
    </submittedName>
</protein>
<proteinExistence type="inferred from homology"/>
<feature type="transmembrane region" description="Helical" evidence="7">
    <location>
        <begin position="31"/>
        <end position="52"/>
    </location>
</feature>
<organism evidence="11 12">
    <name type="scientific">Mycobacterium ulcerans subsp. shinshuense</name>
    <dbReference type="NCBI Taxonomy" id="1124626"/>
    <lineage>
        <taxon>Bacteria</taxon>
        <taxon>Bacillati</taxon>
        <taxon>Actinomycetota</taxon>
        <taxon>Actinomycetes</taxon>
        <taxon>Mycobacteriales</taxon>
        <taxon>Mycobacteriaceae</taxon>
        <taxon>Mycobacterium</taxon>
        <taxon>Mycobacterium ulcerans group</taxon>
    </lineage>
</organism>
<dbReference type="SUPFAM" id="SSF82861">
    <property type="entry name" value="Mechanosensitive channel protein MscS (YggB), transmembrane region"/>
    <property type="match status" value="1"/>
</dbReference>
<dbReference type="GO" id="GO:0008381">
    <property type="term" value="F:mechanosensitive monoatomic ion channel activity"/>
    <property type="evidence" value="ECO:0007669"/>
    <property type="project" value="InterPro"/>
</dbReference>
<dbReference type="Pfam" id="PF00924">
    <property type="entry name" value="MS_channel_2nd"/>
    <property type="match status" value="1"/>
</dbReference>
<feature type="transmembrane region" description="Helical" evidence="7">
    <location>
        <begin position="84"/>
        <end position="103"/>
    </location>
</feature>
<dbReference type="PANTHER" id="PTHR30460:SF0">
    <property type="entry name" value="MODERATE CONDUCTANCE MECHANOSENSITIVE CHANNEL YBIO"/>
    <property type="match status" value="1"/>
</dbReference>
<reference evidence="11 12" key="1">
    <citation type="submission" date="2016-08" db="EMBL/GenBank/DDBJ databases">
        <title>Complete genome sequence of Mycobacterium shinshuense, a subspecies of M. ulcerans.</title>
        <authorList>
            <person name="Yoshida M."/>
            <person name="Ogura Y."/>
            <person name="Hayashi T."/>
            <person name="Hoshino Y."/>
        </authorList>
    </citation>
    <scope>NUCLEOTIDE SEQUENCE [LARGE SCALE GENOMIC DNA]</scope>
    <source>
        <strain evidence="12">ATCC 33728</strain>
    </source>
</reference>
<evidence type="ECO:0000256" key="1">
    <source>
        <dbReference type="ARBA" id="ARBA00004651"/>
    </source>
</evidence>
<name>A0A1B4Y108_MYCUL</name>
<dbReference type="PANTHER" id="PTHR30460">
    <property type="entry name" value="MODERATE CONDUCTANCE MECHANOSENSITIVE CHANNEL YBIO"/>
    <property type="match status" value="1"/>
</dbReference>
<dbReference type="EMBL" id="AP017624">
    <property type="protein sequence ID" value="BAV40722.1"/>
    <property type="molecule type" value="Genomic_DNA"/>
</dbReference>
<dbReference type="GeneID" id="93436104"/>
<dbReference type="Proteomes" id="UP000218067">
    <property type="component" value="Chromosome"/>
</dbReference>
<dbReference type="RefSeq" id="WP_096370215.1">
    <property type="nucleotide sequence ID" value="NZ_AP017624.1"/>
</dbReference>
<dbReference type="AlphaFoldDB" id="A0A1B4Y108"/>
<feature type="domain" description="Mechanosensitive ion channel MscS" evidence="8">
    <location>
        <begin position="134"/>
        <end position="204"/>
    </location>
</feature>
<accession>A0A1B4Y108</accession>
<evidence type="ECO:0000256" key="3">
    <source>
        <dbReference type="ARBA" id="ARBA00022475"/>
    </source>
</evidence>
<evidence type="ECO:0000256" key="4">
    <source>
        <dbReference type="ARBA" id="ARBA00022692"/>
    </source>
</evidence>
<evidence type="ECO:0000256" key="6">
    <source>
        <dbReference type="ARBA" id="ARBA00023136"/>
    </source>
</evidence>
<dbReference type="InterPro" id="IPR010920">
    <property type="entry name" value="LSM_dom_sf"/>
</dbReference>
<evidence type="ECO:0000256" key="7">
    <source>
        <dbReference type="SAM" id="Phobius"/>
    </source>
</evidence>
<dbReference type="GO" id="GO:0005886">
    <property type="term" value="C:plasma membrane"/>
    <property type="evidence" value="ECO:0007669"/>
    <property type="project" value="UniProtKB-SubCell"/>
</dbReference>
<dbReference type="Gene3D" id="1.10.287.1260">
    <property type="match status" value="1"/>
</dbReference>
<dbReference type="FunFam" id="2.30.30.60:FF:000001">
    <property type="entry name" value="MscS Mechanosensitive ion channel"/>
    <property type="match status" value="1"/>
</dbReference>
<dbReference type="SUPFAM" id="SSF50182">
    <property type="entry name" value="Sm-like ribonucleoproteins"/>
    <property type="match status" value="1"/>
</dbReference>
<dbReference type="InterPro" id="IPR006685">
    <property type="entry name" value="MscS_channel_2nd"/>
</dbReference>